<dbReference type="EMBL" id="JASUZV010000001">
    <property type="protein sequence ID" value="MDL5042636.1"/>
    <property type="molecule type" value="Genomic_DNA"/>
</dbReference>
<accession>A0ABT7LPR3</accession>
<dbReference type="GO" id="GO:0008478">
    <property type="term" value="F:pyridoxal kinase activity"/>
    <property type="evidence" value="ECO:0007669"/>
    <property type="project" value="UniProtKB-EC"/>
</dbReference>
<evidence type="ECO:0000259" key="6">
    <source>
        <dbReference type="Pfam" id="PF08543"/>
    </source>
</evidence>
<dbReference type="InterPro" id="IPR004625">
    <property type="entry name" value="PyrdxlKinase"/>
</dbReference>
<dbReference type="SUPFAM" id="SSF53613">
    <property type="entry name" value="Ribokinase-like"/>
    <property type="match status" value="1"/>
</dbReference>
<proteinExistence type="predicted"/>
<dbReference type="Proteomes" id="UP001529255">
    <property type="component" value="Unassembled WGS sequence"/>
</dbReference>
<evidence type="ECO:0000256" key="2">
    <source>
        <dbReference type="ARBA" id="ARBA00022679"/>
    </source>
</evidence>
<dbReference type="EC" id="2.7.1.35" evidence="1"/>
<dbReference type="PANTHER" id="PTHR10534:SF2">
    <property type="entry name" value="PYRIDOXAL KINASE"/>
    <property type="match status" value="1"/>
</dbReference>
<dbReference type="NCBIfam" id="NF005491">
    <property type="entry name" value="PRK07105.1"/>
    <property type="match status" value="1"/>
</dbReference>
<evidence type="ECO:0000256" key="1">
    <source>
        <dbReference type="ARBA" id="ARBA00012104"/>
    </source>
</evidence>
<organism evidence="7 8">
    <name type="scientific">Streptococcus raffinosi</name>
    <dbReference type="NCBI Taxonomy" id="3053355"/>
    <lineage>
        <taxon>Bacteria</taxon>
        <taxon>Bacillati</taxon>
        <taxon>Bacillota</taxon>
        <taxon>Bacilli</taxon>
        <taxon>Lactobacillales</taxon>
        <taxon>Streptococcaceae</taxon>
        <taxon>Streptococcus</taxon>
    </lineage>
</organism>
<dbReference type="InterPro" id="IPR013749">
    <property type="entry name" value="PM/HMP-P_kinase-1"/>
</dbReference>
<protein>
    <recommendedName>
        <fullName evidence="1">pyridoxal kinase</fullName>
        <ecNumber evidence="1">2.7.1.35</ecNumber>
    </recommendedName>
</protein>
<name>A0ABT7LPR3_9STRE</name>
<keyword evidence="8" id="KW-1185">Reference proteome</keyword>
<gene>
    <name evidence="7" type="ORF">QRD39_00730</name>
</gene>
<evidence type="ECO:0000313" key="8">
    <source>
        <dbReference type="Proteomes" id="UP001529255"/>
    </source>
</evidence>
<keyword evidence="3" id="KW-0547">Nucleotide-binding</keyword>
<keyword evidence="5" id="KW-0067">ATP-binding</keyword>
<evidence type="ECO:0000256" key="3">
    <source>
        <dbReference type="ARBA" id="ARBA00022741"/>
    </source>
</evidence>
<reference evidence="7 8" key="1">
    <citation type="submission" date="2023-06" db="EMBL/GenBank/DDBJ databases">
        <title>A potential novel species of Streptococcus isolated from human milk sample.</title>
        <authorList>
            <person name="Nguyen H.V."/>
            <person name="Trinh A.T.V."/>
            <person name="Hoang A.T.L."/>
            <person name="Bui L.N.H."/>
            <person name="Tran Q.T.L."/>
            <person name="Trinh T."/>
        </authorList>
    </citation>
    <scope>NUCLEOTIDE SEQUENCE [LARGE SCALE GENOMIC DNA]</scope>
    <source>
        <strain evidence="7 8">VTCC 12812</strain>
    </source>
</reference>
<dbReference type="Pfam" id="PF08543">
    <property type="entry name" value="Phos_pyr_kin"/>
    <property type="match status" value="1"/>
</dbReference>
<dbReference type="PANTHER" id="PTHR10534">
    <property type="entry name" value="PYRIDOXAL KINASE"/>
    <property type="match status" value="1"/>
</dbReference>
<evidence type="ECO:0000256" key="5">
    <source>
        <dbReference type="ARBA" id="ARBA00022840"/>
    </source>
</evidence>
<dbReference type="Gene3D" id="3.40.1190.20">
    <property type="match status" value="1"/>
</dbReference>
<feature type="domain" description="Pyridoxamine kinase/Phosphomethylpyrimidine kinase" evidence="6">
    <location>
        <begin position="70"/>
        <end position="255"/>
    </location>
</feature>
<evidence type="ECO:0000256" key="4">
    <source>
        <dbReference type="ARBA" id="ARBA00022777"/>
    </source>
</evidence>
<keyword evidence="2 7" id="KW-0808">Transferase</keyword>
<dbReference type="CDD" id="cd01173">
    <property type="entry name" value="pyridoxal_pyridoxamine_kinase"/>
    <property type="match status" value="1"/>
</dbReference>
<evidence type="ECO:0000313" key="7">
    <source>
        <dbReference type="EMBL" id="MDL5042636.1"/>
    </source>
</evidence>
<sequence length="285" mass="32108">MTTLIVANDLVGLGKVALTSSLPIMSSCQIEVLPLPTVLLSSHTGEFEHIYLRDLKEDMKGFCQQWEQLDFKVDGLVSGYFKSREELELVAQLAEEKQIPLFVDPIMGDNGQLYQGFDKTYVEAMRNFCQQADVIIPNMTEASLLNGSPYLERDNYDKATIEKLLRGLGKLGPKKVFLTGVSLEEGKIGLAYFDKENEQTTYLMRPSYSTHFYGSGDILTAILSSGYFHHLDLLEVCDFALNFMDRVLLSTMSSGRPVKYGLCFESHIGYLFKGFEKLLEEKNGK</sequence>
<comment type="caution">
    <text evidence="7">The sequence shown here is derived from an EMBL/GenBank/DDBJ whole genome shotgun (WGS) entry which is preliminary data.</text>
</comment>
<dbReference type="InterPro" id="IPR029056">
    <property type="entry name" value="Ribokinase-like"/>
</dbReference>
<keyword evidence="4 7" id="KW-0418">Kinase</keyword>
<dbReference type="RefSeq" id="WP_285955308.1">
    <property type="nucleotide sequence ID" value="NZ_JASUZV010000001.1"/>
</dbReference>